<gene>
    <name evidence="2" type="ORF">B5807_08094</name>
</gene>
<evidence type="ECO:0000256" key="1">
    <source>
        <dbReference type="SAM" id="SignalP"/>
    </source>
</evidence>
<accession>A0A1Y2LQC6</accession>
<dbReference type="Proteomes" id="UP000193240">
    <property type="component" value="Unassembled WGS sequence"/>
</dbReference>
<evidence type="ECO:0000313" key="3">
    <source>
        <dbReference type="Proteomes" id="UP000193240"/>
    </source>
</evidence>
<feature type="chain" id="PRO_5012463496" evidence="1">
    <location>
        <begin position="18"/>
        <end position="341"/>
    </location>
</feature>
<proteinExistence type="predicted"/>
<reference evidence="2 3" key="1">
    <citation type="journal article" date="2017" name="Genome Announc.">
        <title>Genome sequence of the saprophytic ascomycete Epicoccum nigrum ICMP 19927 strain isolated from New Zealand.</title>
        <authorList>
            <person name="Fokin M."/>
            <person name="Fleetwood D."/>
            <person name="Weir B.S."/>
            <person name="Villas-Boas S.G."/>
        </authorList>
    </citation>
    <scope>NUCLEOTIDE SEQUENCE [LARGE SCALE GENOMIC DNA]</scope>
    <source>
        <strain evidence="2 3">ICMP 19927</strain>
    </source>
</reference>
<protein>
    <submittedName>
        <fullName evidence="2">Uncharacterized protein</fullName>
    </submittedName>
</protein>
<organism evidence="2 3">
    <name type="scientific">Epicoccum nigrum</name>
    <name type="common">Soil fungus</name>
    <name type="synonym">Epicoccum purpurascens</name>
    <dbReference type="NCBI Taxonomy" id="105696"/>
    <lineage>
        <taxon>Eukaryota</taxon>
        <taxon>Fungi</taxon>
        <taxon>Dikarya</taxon>
        <taxon>Ascomycota</taxon>
        <taxon>Pezizomycotina</taxon>
        <taxon>Dothideomycetes</taxon>
        <taxon>Pleosporomycetidae</taxon>
        <taxon>Pleosporales</taxon>
        <taxon>Pleosporineae</taxon>
        <taxon>Didymellaceae</taxon>
        <taxon>Epicoccum</taxon>
    </lineage>
</organism>
<keyword evidence="3" id="KW-1185">Reference proteome</keyword>
<name>A0A1Y2LQC6_EPING</name>
<dbReference type="EMBL" id="KZ107852">
    <property type="protein sequence ID" value="OSS45920.1"/>
    <property type="molecule type" value="Genomic_DNA"/>
</dbReference>
<feature type="signal peptide" evidence="1">
    <location>
        <begin position="1"/>
        <end position="17"/>
    </location>
</feature>
<dbReference type="InParanoid" id="A0A1Y2LQC6"/>
<dbReference type="AlphaFoldDB" id="A0A1Y2LQC6"/>
<keyword evidence="1" id="KW-0732">Signal</keyword>
<evidence type="ECO:0000313" key="2">
    <source>
        <dbReference type="EMBL" id="OSS45920.1"/>
    </source>
</evidence>
<sequence length="341" mass="36487">MKLLYFALPLLGSLATAQSLVKNDCQCPQFKCPDTDTLEGCRCVNLAELRCKRRCPNHETKFRICSLPGGSSLLPSSSPSQPPIVDLPVPSPLKSALSSESVLPDRPLVPGCQCEEMMCIMSYPESCYCQYDIKKNCYDKCGGPSPGLMNCPSINPIGSPFELSGPVERDAIPEPQISPVPVPVPASPDIEDQPAKCTCEESFCIQSWPASCTCANANKTRCWKKCGGTKPELQSCLSPAVSPKLSTEPRTYQVCGGNRLGANTCPYGYICMNDPFREGCGLECDATGICVENKLCGGFAGFRCPDSRQVCVDAPNDGCDPQNGGADCGGVCVWPPELRAG</sequence>